<keyword evidence="10 13" id="KW-0067">ATP-binding</keyword>
<dbReference type="CDD" id="cd14126">
    <property type="entry name" value="STKc_CK1_gamma"/>
    <property type="match status" value="1"/>
</dbReference>
<feature type="region of interest" description="Disordered" evidence="15">
    <location>
        <begin position="323"/>
        <end position="424"/>
    </location>
</feature>
<keyword evidence="6" id="KW-0808">Transferase</keyword>
<keyword evidence="5 14" id="KW-0723">Serine/threonine-protein kinase</keyword>
<comment type="catalytic activity">
    <reaction evidence="11">
        <text>L-threonyl-[protein] + ATP = O-phospho-L-threonyl-[protein] + ADP + H(+)</text>
        <dbReference type="Rhea" id="RHEA:46608"/>
        <dbReference type="Rhea" id="RHEA-COMP:11060"/>
        <dbReference type="Rhea" id="RHEA-COMP:11605"/>
        <dbReference type="ChEBI" id="CHEBI:15378"/>
        <dbReference type="ChEBI" id="CHEBI:30013"/>
        <dbReference type="ChEBI" id="CHEBI:30616"/>
        <dbReference type="ChEBI" id="CHEBI:61977"/>
        <dbReference type="ChEBI" id="CHEBI:456216"/>
        <dbReference type="EC" id="2.7.11.1"/>
    </reaction>
</comment>
<evidence type="ECO:0000256" key="11">
    <source>
        <dbReference type="ARBA" id="ARBA00047899"/>
    </source>
</evidence>
<evidence type="ECO:0000256" key="3">
    <source>
        <dbReference type="ARBA" id="ARBA00012513"/>
    </source>
</evidence>
<dbReference type="InterPro" id="IPR008271">
    <property type="entry name" value="Ser/Thr_kinase_AS"/>
</dbReference>
<evidence type="ECO:0000313" key="18">
    <source>
        <dbReference type="Proteomes" id="UP000887567"/>
    </source>
</evidence>
<evidence type="ECO:0000256" key="9">
    <source>
        <dbReference type="ARBA" id="ARBA00022777"/>
    </source>
</evidence>
<dbReference type="PROSITE" id="PS00107">
    <property type="entry name" value="PROTEIN_KINASE_ATP"/>
    <property type="match status" value="1"/>
</dbReference>
<dbReference type="SMART" id="SM00220">
    <property type="entry name" value="S_TKc"/>
    <property type="match status" value="1"/>
</dbReference>
<organism evidence="17 18">
    <name type="scientific">Exaiptasia diaphana</name>
    <name type="common">Tropical sea anemone</name>
    <name type="synonym">Aiptasia pulchella</name>
    <dbReference type="NCBI Taxonomy" id="2652724"/>
    <lineage>
        <taxon>Eukaryota</taxon>
        <taxon>Metazoa</taxon>
        <taxon>Cnidaria</taxon>
        <taxon>Anthozoa</taxon>
        <taxon>Hexacorallia</taxon>
        <taxon>Actiniaria</taxon>
        <taxon>Aiptasiidae</taxon>
        <taxon>Exaiptasia</taxon>
    </lineage>
</organism>
<proteinExistence type="inferred from homology"/>
<keyword evidence="8 13" id="KW-0547">Nucleotide-binding</keyword>
<dbReference type="GO" id="GO:0005524">
    <property type="term" value="F:ATP binding"/>
    <property type="evidence" value="ECO:0007669"/>
    <property type="project" value="UniProtKB-UniRule"/>
</dbReference>
<dbReference type="Gene3D" id="1.10.510.10">
    <property type="entry name" value="Transferase(Phosphotransferase) domain 1"/>
    <property type="match status" value="1"/>
</dbReference>
<evidence type="ECO:0000256" key="14">
    <source>
        <dbReference type="RuleBase" id="RU000304"/>
    </source>
</evidence>
<keyword evidence="7" id="KW-0879">Wnt signaling pathway</keyword>
<dbReference type="GO" id="GO:0005737">
    <property type="term" value="C:cytoplasm"/>
    <property type="evidence" value="ECO:0007669"/>
    <property type="project" value="UniProtKB-SubCell"/>
</dbReference>
<evidence type="ECO:0000256" key="6">
    <source>
        <dbReference type="ARBA" id="ARBA00022679"/>
    </source>
</evidence>
<evidence type="ECO:0000256" key="2">
    <source>
        <dbReference type="ARBA" id="ARBA00005926"/>
    </source>
</evidence>
<dbReference type="PANTHER" id="PTHR11909">
    <property type="entry name" value="CASEIN KINASE-RELATED"/>
    <property type="match status" value="1"/>
</dbReference>
<evidence type="ECO:0000256" key="12">
    <source>
        <dbReference type="ARBA" id="ARBA00048679"/>
    </source>
</evidence>
<evidence type="ECO:0000256" key="7">
    <source>
        <dbReference type="ARBA" id="ARBA00022687"/>
    </source>
</evidence>
<dbReference type="GO" id="GO:0004674">
    <property type="term" value="F:protein serine/threonine kinase activity"/>
    <property type="evidence" value="ECO:0007669"/>
    <property type="project" value="UniProtKB-KW"/>
</dbReference>
<protein>
    <recommendedName>
        <fullName evidence="3">non-specific serine/threonine protein kinase</fullName>
        <ecNumber evidence="3">2.7.11.1</ecNumber>
    </recommendedName>
</protein>
<dbReference type="AlphaFoldDB" id="A0A913Y3S2"/>
<evidence type="ECO:0000256" key="15">
    <source>
        <dbReference type="SAM" id="MobiDB-lite"/>
    </source>
</evidence>
<dbReference type="KEGG" id="epa:110251895"/>
<keyword evidence="4" id="KW-0963">Cytoplasm</keyword>
<evidence type="ECO:0000259" key="16">
    <source>
        <dbReference type="PROSITE" id="PS50011"/>
    </source>
</evidence>
<dbReference type="GO" id="GO:0071944">
    <property type="term" value="C:cell periphery"/>
    <property type="evidence" value="ECO:0007669"/>
    <property type="project" value="UniProtKB-ARBA"/>
</dbReference>
<evidence type="ECO:0000256" key="5">
    <source>
        <dbReference type="ARBA" id="ARBA00022527"/>
    </source>
</evidence>
<feature type="binding site" evidence="13">
    <location>
        <position position="73"/>
    </location>
    <ligand>
        <name>ATP</name>
        <dbReference type="ChEBI" id="CHEBI:30616"/>
    </ligand>
</feature>
<evidence type="ECO:0000256" key="8">
    <source>
        <dbReference type="ARBA" id="ARBA00022741"/>
    </source>
</evidence>
<dbReference type="EnsemblMetazoa" id="XM_021058644.2">
    <property type="protein sequence ID" value="XP_020914303.1"/>
    <property type="gene ID" value="LOC110251895"/>
</dbReference>
<feature type="domain" description="Protein kinase" evidence="16">
    <location>
        <begin position="44"/>
        <end position="332"/>
    </location>
</feature>
<dbReference type="InterPro" id="IPR011009">
    <property type="entry name" value="Kinase-like_dom_sf"/>
</dbReference>
<feature type="compositionally biased region" description="Low complexity" evidence="15">
    <location>
        <begin position="21"/>
        <end position="35"/>
    </location>
</feature>
<dbReference type="EC" id="2.7.11.1" evidence="3"/>
<dbReference type="Proteomes" id="UP000887567">
    <property type="component" value="Unplaced"/>
</dbReference>
<dbReference type="GeneID" id="110251895"/>
<sequence>MQSKREQDGDRVRKSSRQGRSSVHSPRTSSNSSSSGVMMVGPNFRVGKRIGSGNFGELRLGKNLYNNEHVAIKLEPMKSRAPQLHLEYRFYKALGSGEGVPQVHYFGPCGKYNALVMELLGPSLEDLFDLCNRQFTLKTVISIAIQLITRLEYVHSKNMIYRDIKPENFLIGCKSSGKGKLIHIIDFGLAKEYIDPETKKHIPYREHKSLTGTARYMSINTHLGKEQSRRDDLEALGHMFMYFLRGSLPWQGLKADTLKERYQKIGDTKRSTPIDVLCENHPEELATYLMYVRRLDFFETPDYEYLRKLFRDLREKKGYDDDEEFDWTHKPIPSPLNSMSHDHHTASKDPRAYPRTSERLTSTSVTNKSGQDRKGAWGDPHGVKSPGLLAPTADRLGGSVQVVSSTNGDLGPNDDPRVDGKLPLNNQPEVEVVEETKCCCFFKRKKKKKQPVARHK</sequence>
<comment type="similarity">
    <text evidence="2">Belongs to the protein kinase superfamily. CK1 Ser/Thr protein kinase family. Casein kinase I subfamily.</text>
</comment>
<dbReference type="Pfam" id="PF12605">
    <property type="entry name" value="CK1gamma_C"/>
    <property type="match status" value="1"/>
</dbReference>
<dbReference type="RefSeq" id="XP_020914303.1">
    <property type="nucleotide sequence ID" value="XM_021058644.2"/>
</dbReference>
<dbReference type="PROSITE" id="PS50011">
    <property type="entry name" value="PROTEIN_KINASE_DOM"/>
    <property type="match status" value="1"/>
</dbReference>
<name>A0A913Y3S2_EXADI</name>
<evidence type="ECO:0000256" key="10">
    <source>
        <dbReference type="ARBA" id="ARBA00022840"/>
    </source>
</evidence>
<feature type="region of interest" description="Disordered" evidence="15">
    <location>
        <begin position="1"/>
        <end position="39"/>
    </location>
</feature>
<reference evidence="17" key="1">
    <citation type="submission" date="2022-11" db="UniProtKB">
        <authorList>
            <consortium name="EnsemblMetazoa"/>
        </authorList>
    </citation>
    <scope>IDENTIFICATION</scope>
</reference>
<comment type="catalytic activity">
    <reaction evidence="12">
        <text>L-seryl-[protein] + ATP = O-phospho-L-seryl-[protein] + ADP + H(+)</text>
        <dbReference type="Rhea" id="RHEA:17989"/>
        <dbReference type="Rhea" id="RHEA-COMP:9863"/>
        <dbReference type="Rhea" id="RHEA-COMP:11604"/>
        <dbReference type="ChEBI" id="CHEBI:15378"/>
        <dbReference type="ChEBI" id="CHEBI:29999"/>
        <dbReference type="ChEBI" id="CHEBI:30616"/>
        <dbReference type="ChEBI" id="CHEBI:83421"/>
        <dbReference type="ChEBI" id="CHEBI:456216"/>
        <dbReference type="EC" id="2.7.11.1"/>
    </reaction>
</comment>
<feature type="compositionally biased region" description="Polar residues" evidence="15">
    <location>
        <begin position="359"/>
        <end position="369"/>
    </location>
</feature>
<dbReference type="FunFam" id="1.10.510.10:FF:000703">
    <property type="entry name" value="Casein kinase I gamma"/>
    <property type="match status" value="1"/>
</dbReference>
<keyword evidence="18" id="KW-1185">Reference proteome</keyword>
<dbReference type="OMA" id="EFDWTHK"/>
<dbReference type="InterPro" id="IPR022247">
    <property type="entry name" value="Casein_kinase-1_gamma_C"/>
</dbReference>
<dbReference type="SUPFAM" id="SSF56112">
    <property type="entry name" value="Protein kinase-like (PK-like)"/>
    <property type="match status" value="1"/>
</dbReference>
<feature type="compositionally biased region" description="Basic and acidic residues" evidence="15">
    <location>
        <begin position="1"/>
        <end position="13"/>
    </location>
</feature>
<evidence type="ECO:0000256" key="4">
    <source>
        <dbReference type="ARBA" id="ARBA00022490"/>
    </source>
</evidence>
<dbReference type="GO" id="GO:0032880">
    <property type="term" value="P:regulation of protein localization"/>
    <property type="evidence" value="ECO:0007669"/>
    <property type="project" value="UniProtKB-ARBA"/>
</dbReference>
<dbReference type="GO" id="GO:0016055">
    <property type="term" value="P:Wnt signaling pathway"/>
    <property type="evidence" value="ECO:0007669"/>
    <property type="project" value="UniProtKB-KW"/>
</dbReference>
<dbReference type="InterPro" id="IPR000719">
    <property type="entry name" value="Prot_kinase_dom"/>
</dbReference>
<accession>A0A913Y3S2</accession>
<dbReference type="Pfam" id="PF00069">
    <property type="entry name" value="Pkinase"/>
    <property type="match status" value="1"/>
</dbReference>
<dbReference type="OrthoDB" id="5800476at2759"/>
<evidence type="ECO:0000313" key="17">
    <source>
        <dbReference type="EnsemblMetazoa" id="XP_020914303.1"/>
    </source>
</evidence>
<dbReference type="InterPro" id="IPR050235">
    <property type="entry name" value="CK1_Ser-Thr_kinase"/>
</dbReference>
<keyword evidence="9" id="KW-0418">Kinase</keyword>
<feature type="compositionally biased region" description="Basic and acidic residues" evidence="15">
    <location>
        <begin position="340"/>
        <end position="358"/>
    </location>
</feature>
<dbReference type="PROSITE" id="PS00108">
    <property type="entry name" value="PROTEIN_KINASE_ST"/>
    <property type="match status" value="1"/>
</dbReference>
<comment type="subcellular location">
    <subcellularLocation>
        <location evidence="1">Cytoplasm</location>
    </subcellularLocation>
</comment>
<evidence type="ECO:0000256" key="13">
    <source>
        <dbReference type="PROSITE-ProRule" id="PRU10141"/>
    </source>
</evidence>
<evidence type="ECO:0000256" key="1">
    <source>
        <dbReference type="ARBA" id="ARBA00004496"/>
    </source>
</evidence>
<dbReference type="InterPro" id="IPR017441">
    <property type="entry name" value="Protein_kinase_ATP_BS"/>
</dbReference>